<reference evidence="2 3" key="1">
    <citation type="submission" date="2024-04" db="EMBL/GenBank/DDBJ databases">
        <authorList>
            <person name="Waldvogel A.-M."/>
            <person name="Schoenle A."/>
        </authorList>
    </citation>
    <scope>NUCLEOTIDE SEQUENCE [LARGE SCALE GENOMIC DNA]</scope>
</reference>
<evidence type="ECO:0000313" key="3">
    <source>
        <dbReference type="Proteomes" id="UP001497482"/>
    </source>
</evidence>
<evidence type="ECO:0000256" key="1">
    <source>
        <dbReference type="SAM" id="MobiDB-lite"/>
    </source>
</evidence>
<keyword evidence="3" id="KW-1185">Reference proteome</keyword>
<sequence length="91" mass="9685">MSNGQEPVSLEAGHCQPDTSLMSRTTPHPHRPSSPSCPPTVPQCSRRSIPALVHPPGVSSCLMDDSGGTTQHQDAAFVFVVLVRAHTKQDS</sequence>
<gene>
    <name evidence="2" type="ORF">KC01_LOCUS33872</name>
</gene>
<feature type="region of interest" description="Disordered" evidence="1">
    <location>
        <begin position="1"/>
        <end position="44"/>
    </location>
</feature>
<proteinExistence type="predicted"/>
<dbReference type="Proteomes" id="UP001497482">
    <property type="component" value="Chromosome 5"/>
</dbReference>
<name>A0AAV2M092_KNICA</name>
<organism evidence="2 3">
    <name type="scientific">Knipowitschia caucasica</name>
    <name type="common">Caucasian dwarf goby</name>
    <name type="synonym">Pomatoschistus caucasicus</name>
    <dbReference type="NCBI Taxonomy" id="637954"/>
    <lineage>
        <taxon>Eukaryota</taxon>
        <taxon>Metazoa</taxon>
        <taxon>Chordata</taxon>
        <taxon>Craniata</taxon>
        <taxon>Vertebrata</taxon>
        <taxon>Euteleostomi</taxon>
        <taxon>Actinopterygii</taxon>
        <taxon>Neopterygii</taxon>
        <taxon>Teleostei</taxon>
        <taxon>Neoteleostei</taxon>
        <taxon>Acanthomorphata</taxon>
        <taxon>Gobiaria</taxon>
        <taxon>Gobiiformes</taxon>
        <taxon>Gobioidei</taxon>
        <taxon>Gobiidae</taxon>
        <taxon>Gobiinae</taxon>
        <taxon>Knipowitschia</taxon>
    </lineage>
</organism>
<accession>A0AAV2M092</accession>
<dbReference type="EMBL" id="OZ035827">
    <property type="protein sequence ID" value="CAL1606752.1"/>
    <property type="molecule type" value="Genomic_DNA"/>
</dbReference>
<protein>
    <submittedName>
        <fullName evidence="2">Uncharacterized protein</fullName>
    </submittedName>
</protein>
<evidence type="ECO:0000313" key="2">
    <source>
        <dbReference type="EMBL" id="CAL1606752.1"/>
    </source>
</evidence>
<dbReference type="AlphaFoldDB" id="A0AAV2M092"/>